<name>A0A8H6HB31_9AGAR</name>
<keyword evidence="2" id="KW-1185">Reference proteome</keyword>
<dbReference type="EMBL" id="JACGCI010000136">
    <property type="protein sequence ID" value="KAF6743784.1"/>
    <property type="molecule type" value="Genomic_DNA"/>
</dbReference>
<evidence type="ECO:0000313" key="2">
    <source>
        <dbReference type="Proteomes" id="UP000521943"/>
    </source>
</evidence>
<sequence length="324" mass="35618">MSRKAPEWLSCPVDLSTELPLVTPFNVSCHYLDFLIMNAVAAHHLPFGLHHLAINLDPESKMATCCSILKSHFISHLTCSHFFWAPPGPETAQFTLAAWHQFVSNSEPWFMFSDSENRMYNNIPNEAVNNGFGSGRQGCRPEEMAELLGDPTAGTAILVNPPSRSIFARAWRTGCIGTEGLSTRRECRPNAEAAPGQEAGGFCYAFKPCSTSPANVDSAIRGLRSIDHRGLKLEWDGDHQRFQWPGHCILGLSALKTPHSSKAKAKASAKNTPPALDPEVAVFMQLSISLSASALEDSKERLNILKCKTVQEEGLRKMGKQARM</sequence>
<gene>
    <name evidence="1" type="ORF">DFP72DRAFT_858423</name>
</gene>
<comment type="caution">
    <text evidence="1">The sequence shown here is derived from an EMBL/GenBank/DDBJ whole genome shotgun (WGS) entry which is preliminary data.</text>
</comment>
<dbReference type="AlphaFoldDB" id="A0A8H6HB31"/>
<organism evidence="1 2">
    <name type="scientific">Ephemerocybe angulata</name>
    <dbReference type="NCBI Taxonomy" id="980116"/>
    <lineage>
        <taxon>Eukaryota</taxon>
        <taxon>Fungi</taxon>
        <taxon>Dikarya</taxon>
        <taxon>Basidiomycota</taxon>
        <taxon>Agaricomycotina</taxon>
        <taxon>Agaricomycetes</taxon>
        <taxon>Agaricomycetidae</taxon>
        <taxon>Agaricales</taxon>
        <taxon>Agaricineae</taxon>
        <taxon>Psathyrellaceae</taxon>
        <taxon>Ephemerocybe</taxon>
    </lineage>
</organism>
<protein>
    <submittedName>
        <fullName evidence="1">Uncharacterized protein</fullName>
    </submittedName>
</protein>
<dbReference type="Proteomes" id="UP000521943">
    <property type="component" value="Unassembled WGS sequence"/>
</dbReference>
<proteinExistence type="predicted"/>
<accession>A0A8H6HB31</accession>
<evidence type="ECO:0000313" key="1">
    <source>
        <dbReference type="EMBL" id="KAF6743784.1"/>
    </source>
</evidence>
<reference evidence="1 2" key="1">
    <citation type="submission" date="2020-07" db="EMBL/GenBank/DDBJ databases">
        <title>Comparative genomics of pyrophilous fungi reveals a link between fire events and developmental genes.</title>
        <authorList>
            <consortium name="DOE Joint Genome Institute"/>
            <person name="Steindorff A.S."/>
            <person name="Carver A."/>
            <person name="Calhoun S."/>
            <person name="Stillman K."/>
            <person name="Liu H."/>
            <person name="Lipzen A."/>
            <person name="Pangilinan J."/>
            <person name="Labutti K."/>
            <person name="Bruns T.D."/>
            <person name="Grigoriev I.V."/>
        </authorList>
    </citation>
    <scope>NUCLEOTIDE SEQUENCE [LARGE SCALE GENOMIC DNA]</scope>
    <source>
        <strain evidence="1 2">CBS 144469</strain>
    </source>
</reference>